<keyword evidence="2" id="KW-1185">Reference proteome</keyword>
<sequence>MLNADEYLVTLFSATRVHAQARFPRNAFRLLFLLLMVPYGASYAELLACLHCSEPVFHQMLIVSSREEVFSILAPQRDYWQRHLSDLTREDAAILERNLKMVRRAVKERNGINSLLQRHGFALRVSVLHGKGYVLLRDRPEIHSRESL</sequence>
<accession>A0A8J3HYD0</accession>
<protein>
    <submittedName>
        <fullName evidence="1">Uncharacterized protein</fullName>
    </submittedName>
</protein>
<proteinExistence type="predicted"/>
<reference evidence="1" key="1">
    <citation type="submission" date="2020-10" db="EMBL/GenBank/DDBJ databases">
        <title>Taxonomic study of unclassified bacteria belonging to the class Ktedonobacteria.</title>
        <authorList>
            <person name="Yabe S."/>
            <person name="Wang C.M."/>
            <person name="Zheng Y."/>
            <person name="Sakai Y."/>
            <person name="Cavaletti L."/>
            <person name="Monciardini P."/>
            <person name="Donadio S."/>
        </authorList>
    </citation>
    <scope>NUCLEOTIDE SEQUENCE</scope>
    <source>
        <strain evidence="1">SOSP1-1</strain>
    </source>
</reference>
<gene>
    <name evidence="1" type="ORF">KSX_09460</name>
</gene>
<dbReference type="AlphaFoldDB" id="A0A8J3HYD0"/>
<name>A0A8J3HYD0_9CHLR</name>
<dbReference type="Proteomes" id="UP000612362">
    <property type="component" value="Unassembled WGS sequence"/>
</dbReference>
<evidence type="ECO:0000313" key="2">
    <source>
        <dbReference type="Proteomes" id="UP000612362"/>
    </source>
</evidence>
<dbReference type="EMBL" id="BNJF01000001">
    <property type="protein sequence ID" value="GHO42783.1"/>
    <property type="molecule type" value="Genomic_DNA"/>
</dbReference>
<comment type="caution">
    <text evidence="1">The sequence shown here is derived from an EMBL/GenBank/DDBJ whole genome shotgun (WGS) entry which is preliminary data.</text>
</comment>
<organism evidence="1 2">
    <name type="scientific">Ktedonospora formicarum</name>
    <dbReference type="NCBI Taxonomy" id="2778364"/>
    <lineage>
        <taxon>Bacteria</taxon>
        <taxon>Bacillati</taxon>
        <taxon>Chloroflexota</taxon>
        <taxon>Ktedonobacteria</taxon>
        <taxon>Ktedonobacterales</taxon>
        <taxon>Ktedonobacteraceae</taxon>
        <taxon>Ktedonospora</taxon>
    </lineage>
</organism>
<evidence type="ECO:0000313" key="1">
    <source>
        <dbReference type="EMBL" id="GHO42783.1"/>
    </source>
</evidence>